<dbReference type="EMBL" id="JBBJCI010000152">
    <property type="protein sequence ID" value="KAK7241769.1"/>
    <property type="molecule type" value="Genomic_DNA"/>
</dbReference>
<gene>
    <name evidence="1" type="ORF">SO694_00019027</name>
</gene>
<dbReference type="InterPro" id="IPR029063">
    <property type="entry name" value="SAM-dependent_MTases_sf"/>
</dbReference>
<sequence length="455" mass="48038">MARETKHDEVAVDDDSSDGDEPCLAYMFDGAAATEERTLQLTKDIAVRYYCLEASEDAAKTAHISGHSAWPAAATLAKRVVEDWDLLPHRSALELGCGCGVVGLACAALGCQRVEFTDRDEGALKLARRAVELQGFSGCTAARRSWGAAEFAGERFDLVVGSDLIYDPGVVGPLVAAAAAALADGGCFLLSQSFALGDESTAALKGACAARGLRLELVEEDGAATFWRARRRESVSAIAARCPAFELAPLRFLVCWRGVLALAFEGWPLPVERLKRNLDGALGDALPAENPGSKWPKVSLAAVVDGAAPLSPADYEALDGVLRSHELPNSRWAVEALAMTLYAQPSHEFVLDAKRIALGLPGRDAAAVSEAARSSAAAVVAETAEPSYVDQANLPGGAPETYRAVDRGASLVAFLDDAALRAAVDALRVKVDAAFPGRYAWFDADARHCTLRALA</sequence>
<dbReference type="InterPro" id="IPR019410">
    <property type="entry name" value="Methyltransf_16"/>
</dbReference>
<name>A0ABR1FZT3_AURAN</name>
<evidence type="ECO:0000313" key="2">
    <source>
        <dbReference type="Proteomes" id="UP001363151"/>
    </source>
</evidence>
<comment type="caution">
    <text evidence="1">The sequence shown here is derived from an EMBL/GenBank/DDBJ whole genome shotgun (WGS) entry which is preliminary data.</text>
</comment>
<dbReference type="CDD" id="cd02440">
    <property type="entry name" value="AdoMet_MTases"/>
    <property type="match status" value="1"/>
</dbReference>
<keyword evidence="2" id="KW-1185">Reference proteome</keyword>
<dbReference type="KEGG" id="aaf:AURANDRAFT_62277"/>
<dbReference type="PANTHER" id="PTHR14614">
    <property type="entry name" value="HEPATOCELLULAR CARCINOMA-ASSOCIATED ANTIGEN"/>
    <property type="match status" value="1"/>
</dbReference>
<proteinExistence type="predicted"/>
<evidence type="ECO:0000313" key="1">
    <source>
        <dbReference type="EMBL" id="KAK7241769.1"/>
    </source>
</evidence>
<accession>A0ABR1FZT3</accession>
<dbReference type="Gene3D" id="3.40.50.150">
    <property type="entry name" value="Vaccinia Virus protein VP39"/>
    <property type="match status" value="1"/>
</dbReference>
<organism evidence="1 2">
    <name type="scientific">Aureococcus anophagefferens</name>
    <name type="common">Harmful bloom alga</name>
    <dbReference type="NCBI Taxonomy" id="44056"/>
    <lineage>
        <taxon>Eukaryota</taxon>
        <taxon>Sar</taxon>
        <taxon>Stramenopiles</taxon>
        <taxon>Ochrophyta</taxon>
        <taxon>Pelagophyceae</taxon>
        <taxon>Pelagomonadales</taxon>
        <taxon>Pelagomonadaceae</taxon>
        <taxon>Aureococcus</taxon>
    </lineage>
</organism>
<protein>
    <submittedName>
        <fullName evidence="1">Uncharacterized protein</fullName>
    </submittedName>
</protein>
<reference evidence="1 2" key="1">
    <citation type="submission" date="2024-03" db="EMBL/GenBank/DDBJ databases">
        <title>Aureococcus anophagefferens CCMP1851 and Kratosvirus quantuckense: Draft genome of a second virus-susceptible host strain in the model system.</title>
        <authorList>
            <person name="Chase E."/>
            <person name="Truchon A.R."/>
            <person name="Schepens W."/>
            <person name="Wilhelm S.W."/>
        </authorList>
    </citation>
    <scope>NUCLEOTIDE SEQUENCE [LARGE SCALE GENOMIC DNA]</scope>
    <source>
        <strain evidence="1 2">CCMP1851</strain>
    </source>
</reference>
<dbReference type="PANTHER" id="PTHR14614:SF109">
    <property type="entry name" value="RIBOSOMAL LYSINE N-METHYLTRANSFERASE 5"/>
    <property type="match status" value="1"/>
</dbReference>
<dbReference type="Proteomes" id="UP001363151">
    <property type="component" value="Unassembled WGS sequence"/>
</dbReference>
<dbReference type="SUPFAM" id="SSF53335">
    <property type="entry name" value="S-adenosyl-L-methionine-dependent methyltransferases"/>
    <property type="match status" value="1"/>
</dbReference>
<dbReference type="Pfam" id="PF10294">
    <property type="entry name" value="Methyltransf_16"/>
    <property type="match status" value="1"/>
</dbReference>